<name>A0ABX4J5D1_9HYPH</name>
<sequence length="154" mass="16612">MKFGQLSIDDANWHVLARSLRLPEGTFSKGHVLKDCDLARPKQVELRHVTDARMNMDDVGEDQGAWMLGQSIAIEDIRLSKVTTDRVNVHSSVKGIFAIDKAAADGLNAIEPAIAFACLADHAGVGIGTMIATFRFIPQAVHPSKIDEPAHSGG</sequence>
<evidence type="ECO:0000313" key="1">
    <source>
        <dbReference type="EMBL" id="PDS49554.1"/>
    </source>
</evidence>
<dbReference type="EMBL" id="NWSL01000016">
    <property type="protein sequence ID" value="PDS49554.1"/>
    <property type="molecule type" value="Genomic_DNA"/>
</dbReference>
<organism evidence="1 2">
    <name type="scientific">Rhizobium anhuiense</name>
    <dbReference type="NCBI Taxonomy" id="1184720"/>
    <lineage>
        <taxon>Bacteria</taxon>
        <taxon>Pseudomonadati</taxon>
        <taxon>Pseudomonadota</taxon>
        <taxon>Alphaproteobacteria</taxon>
        <taxon>Hyphomicrobiales</taxon>
        <taxon>Rhizobiaceae</taxon>
        <taxon>Rhizobium/Agrobacterium group</taxon>
        <taxon>Rhizobium</taxon>
    </lineage>
</organism>
<dbReference type="GeneID" id="75216194"/>
<reference evidence="1 2" key="1">
    <citation type="submission" date="2017-09" db="EMBL/GenBank/DDBJ databases">
        <title>Comparative genomics of rhizobia isolated from Phaseolus vulgaris in China.</title>
        <authorList>
            <person name="Tong W."/>
        </authorList>
    </citation>
    <scope>NUCLEOTIDE SEQUENCE [LARGE SCALE GENOMIC DNA]</scope>
    <source>
        <strain evidence="1 2">Y27</strain>
    </source>
</reference>
<evidence type="ECO:0000313" key="2">
    <source>
        <dbReference type="Proteomes" id="UP000219972"/>
    </source>
</evidence>
<comment type="caution">
    <text evidence="1">The sequence shown here is derived from an EMBL/GenBank/DDBJ whole genome shotgun (WGS) entry which is preliminary data.</text>
</comment>
<dbReference type="Proteomes" id="UP000219972">
    <property type="component" value="Unassembled WGS sequence"/>
</dbReference>
<keyword evidence="2" id="KW-1185">Reference proteome</keyword>
<proteinExistence type="predicted"/>
<accession>A0ABX4J5D1</accession>
<dbReference type="RefSeq" id="WP_097544183.1">
    <property type="nucleotide sequence ID" value="NZ_NWSK01000024.1"/>
</dbReference>
<gene>
    <name evidence="1" type="ORF">CO662_23415</name>
</gene>
<protein>
    <submittedName>
        <fullName evidence="1">Uncharacterized protein</fullName>
    </submittedName>
</protein>